<dbReference type="PIRSF" id="PIRSF500136">
    <property type="entry name" value="UDP_ManNAc_DH"/>
    <property type="match status" value="1"/>
</dbReference>
<dbReference type="PANTHER" id="PTHR43491">
    <property type="entry name" value="UDP-N-ACETYL-D-MANNOSAMINE DEHYDROGENASE"/>
    <property type="match status" value="1"/>
</dbReference>
<evidence type="ECO:0000313" key="6">
    <source>
        <dbReference type="Proteomes" id="UP001596220"/>
    </source>
</evidence>
<dbReference type="InterPro" id="IPR036220">
    <property type="entry name" value="UDP-Glc/GDP-Man_DH_C_sf"/>
</dbReference>
<dbReference type="InterPro" id="IPR028359">
    <property type="entry name" value="UDP_ManNAc/GlcNAc_DH"/>
</dbReference>
<reference evidence="6" key="1">
    <citation type="journal article" date="2019" name="Int. J. Syst. Evol. Microbiol.">
        <title>The Global Catalogue of Microorganisms (GCM) 10K type strain sequencing project: providing services to taxonomists for standard genome sequencing and annotation.</title>
        <authorList>
            <consortium name="The Broad Institute Genomics Platform"/>
            <consortium name="The Broad Institute Genome Sequencing Center for Infectious Disease"/>
            <person name="Wu L."/>
            <person name="Ma J."/>
        </authorList>
    </citation>
    <scope>NUCLEOTIDE SEQUENCE [LARGE SCALE GENOMIC DNA]</scope>
    <source>
        <strain evidence="6">CGMCC 4.7246</strain>
    </source>
</reference>
<dbReference type="InterPro" id="IPR008927">
    <property type="entry name" value="6-PGluconate_DH-like_C_sf"/>
</dbReference>
<dbReference type="SUPFAM" id="SSF52413">
    <property type="entry name" value="UDP-glucose/GDP-mannose dehydrogenase C-terminal domain"/>
    <property type="match status" value="1"/>
</dbReference>
<comment type="caution">
    <text evidence="5">The sequence shown here is derived from an EMBL/GenBank/DDBJ whole genome shotgun (WGS) entry which is preliminary data.</text>
</comment>
<dbReference type="RefSeq" id="WP_380633501.1">
    <property type="nucleotide sequence ID" value="NZ_JBHSQO010000004.1"/>
</dbReference>
<name>A0ABW1NZE1_9PSEU</name>
<gene>
    <name evidence="5" type="ORF">ACFP3R_05620</name>
</gene>
<dbReference type="Gene3D" id="3.40.50.720">
    <property type="entry name" value="NAD(P)-binding Rossmann-like Domain"/>
    <property type="match status" value="2"/>
</dbReference>
<dbReference type="Pfam" id="PF03720">
    <property type="entry name" value="UDPG_MGDP_dh_C"/>
    <property type="match status" value="1"/>
</dbReference>
<dbReference type="NCBIfam" id="TIGR03026">
    <property type="entry name" value="NDP-sugDHase"/>
    <property type="match status" value="1"/>
</dbReference>
<dbReference type="InterPro" id="IPR036291">
    <property type="entry name" value="NAD(P)-bd_dom_sf"/>
</dbReference>
<dbReference type="Pfam" id="PF03721">
    <property type="entry name" value="UDPG_MGDP_dh_N"/>
    <property type="match status" value="1"/>
</dbReference>
<dbReference type="PIRSF" id="PIRSF000124">
    <property type="entry name" value="UDPglc_GDPman_dh"/>
    <property type="match status" value="1"/>
</dbReference>
<accession>A0ABW1NZE1</accession>
<comment type="similarity">
    <text evidence="3">Belongs to the UDP-glucose/GDP-mannose dehydrogenase family.</text>
</comment>
<feature type="domain" description="UDP-glucose/GDP-mannose dehydrogenase C-terminal" evidence="4">
    <location>
        <begin position="323"/>
        <end position="423"/>
    </location>
</feature>
<dbReference type="PANTHER" id="PTHR43491:SF1">
    <property type="entry name" value="UDP-N-ACETYL-D-MANNOSAMINE DEHYDROGENASE"/>
    <property type="match status" value="1"/>
</dbReference>
<dbReference type="InterPro" id="IPR014027">
    <property type="entry name" value="UDP-Glc/GDP-Man_DH_C"/>
</dbReference>
<dbReference type="Pfam" id="PF00984">
    <property type="entry name" value="UDPG_MGDP_dh"/>
    <property type="match status" value="1"/>
</dbReference>
<keyword evidence="6" id="KW-1185">Reference proteome</keyword>
<keyword evidence="2" id="KW-0520">NAD</keyword>
<organism evidence="5 6">
    <name type="scientific">Saccharothrix lopnurensis</name>
    <dbReference type="NCBI Taxonomy" id="1670621"/>
    <lineage>
        <taxon>Bacteria</taxon>
        <taxon>Bacillati</taxon>
        <taxon>Actinomycetota</taxon>
        <taxon>Actinomycetes</taxon>
        <taxon>Pseudonocardiales</taxon>
        <taxon>Pseudonocardiaceae</taxon>
        <taxon>Saccharothrix</taxon>
    </lineage>
</organism>
<dbReference type="Proteomes" id="UP001596220">
    <property type="component" value="Unassembled WGS sequence"/>
</dbReference>
<protein>
    <submittedName>
        <fullName evidence="5">Nucleotide sugar dehydrogenase</fullName>
    </submittedName>
</protein>
<dbReference type="InterPro" id="IPR017476">
    <property type="entry name" value="UDP-Glc/GDP-Man"/>
</dbReference>
<dbReference type="EMBL" id="JBHSQO010000004">
    <property type="protein sequence ID" value="MFC6088744.1"/>
    <property type="molecule type" value="Genomic_DNA"/>
</dbReference>
<dbReference type="SUPFAM" id="SSF48179">
    <property type="entry name" value="6-phosphogluconate dehydrogenase C-terminal domain-like"/>
    <property type="match status" value="1"/>
</dbReference>
<evidence type="ECO:0000259" key="4">
    <source>
        <dbReference type="SMART" id="SM00984"/>
    </source>
</evidence>
<dbReference type="InterPro" id="IPR014026">
    <property type="entry name" value="UDP-Glc/GDP-Man_DH_dimer"/>
</dbReference>
<dbReference type="SMART" id="SM00984">
    <property type="entry name" value="UDPG_MGDP_dh_C"/>
    <property type="match status" value="1"/>
</dbReference>
<evidence type="ECO:0000256" key="3">
    <source>
        <dbReference type="PIRNR" id="PIRNR000124"/>
    </source>
</evidence>
<evidence type="ECO:0000256" key="1">
    <source>
        <dbReference type="ARBA" id="ARBA00023002"/>
    </source>
</evidence>
<dbReference type="SUPFAM" id="SSF51735">
    <property type="entry name" value="NAD(P)-binding Rossmann-fold domains"/>
    <property type="match status" value="1"/>
</dbReference>
<evidence type="ECO:0000313" key="5">
    <source>
        <dbReference type="EMBL" id="MFC6088744.1"/>
    </source>
</evidence>
<proteinExistence type="inferred from homology"/>
<dbReference type="InterPro" id="IPR001732">
    <property type="entry name" value="UDP-Glc/GDP-Man_DH_N"/>
</dbReference>
<sequence length="428" mass="45106">MASPDVVVVGLGFTGLPTAVAAAAAGMRVVGLDSCARRIAEVLDARPGSGLGTVSETALGDALASGRLVVRDVASGVPAGDVHVLCLPTPPDQRGGVDLRPLAQALRAVAAVLRRGDLVLVQSTCPPGTVAHTLVPVLEEVSGLRAGSAFHVACAPMRIDPGNRAHPLTTIPRVVGGHTARCAHRAAQFLSSMAHDVVQVTSTRAAELAKLFENTFRLVNISLVNEFASVCRAYGVDVAEVLRAAGTKPFGFLGHQPSAGAGGDCVPVSARFLSTAARRRGLLSPLVDAALAINDAMPARTVHLLRDTAERVLAKPLRNCRVLVLGVTYKADTPNVRQSAAVAVLEELRREASAEYHDPHVPELVLSDGTRLRRADLDDRAFDHRAFDLAVLMTPHRHYDDLPLRGLPVFDCTTGEPRRVVEHVGVAA</sequence>
<evidence type="ECO:0000256" key="2">
    <source>
        <dbReference type="ARBA" id="ARBA00023027"/>
    </source>
</evidence>
<keyword evidence="1" id="KW-0560">Oxidoreductase</keyword>